<organism evidence="2 3">
    <name type="scientific">Kingdonia uniflora</name>
    <dbReference type="NCBI Taxonomy" id="39325"/>
    <lineage>
        <taxon>Eukaryota</taxon>
        <taxon>Viridiplantae</taxon>
        <taxon>Streptophyta</taxon>
        <taxon>Embryophyta</taxon>
        <taxon>Tracheophyta</taxon>
        <taxon>Spermatophyta</taxon>
        <taxon>Magnoliopsida</taxon>
        <taxon>Ranunculales</taxon>
        <taxon>Circaeasteraceae</taxon>
        <taxon>Kingdonia</taxon>
    </lineage>
</organism>
<sequence length="125" mass="13675">MAGVDEGKKQISGEEVRTKTPGSGSSSQPNHTTSKIAQKFPKKWMLKSLSAPGATESGEVAKEKRTRVESSGEKIAEVRPAAVDDLREVKERVRLAALHGEENTSKMIDSFYVGRLSREGDLARY</sequence>
<feature type="compositionally biased region" description="Basic and acidic residues" evidence="1">
    <location>
        <begin position="1"/>
        <end position="18"/>
    </location>
</feature>
<dbReference type="AlphaFoldDB" id="A0A7J7LRP3"/>
<evidence type="ECO:0000313" key="3">
    <source>
        <dbReference type="Proteomes" id="UP000541444"/>
    </source>
</evidence>
<name>A0A7J7LRP3_9MAGN</name>
<protein>
    <submittedName>
        <fullName evidence="2">Uncharacterized protein</fullName>
    </submittedName>
</protein>
<gene>
    <name evidence="2" type="ORF">GIB67_002349</name>
</gene>
<evidence type="ECO:0000313" key="2">
    <source>
        <dbReference type="EMBL" id="KAF6145325.1"/>
    </source>
</evidence>
<evidence type="ECO:0000256" key="1">
    <source>
        <dbReference type="SAM" id="MobiDB-lite"/>
    </source>
</evidence>
<comment type="caution">
    <text evidence="2">The sequence shown here is derived from an EMBL/GenBank/DDBJ whole genome shotgun (WGS) entry which is preliminary data.</text>
</comment>
<dbReference type="EMBL" id="JACGCM010002075">
    <property type="protein sequence ID" value="KAF6145325.1"/>
    <property type="molecule type" value="Genomic_DNA"/>
</dbReference>
<feature type="compositionally biased region" description="Basic and acidic residues" evidence="1">
    <location>
        <begin position="59"/>
        <end position="73"/>
    </location>
</feature>
<feature type="region of interest" description="Disordered" evidence="1">
    <location>
        <begin position="1"/>
        <end position="73"/>
    </location>
</feature>
<accession>A0A7J7LRP3</accession>
<keyword evidence="3" id="KW-1185">Reference proteome</keyword>
<feature type="compositionally biased region" description="Polar residues" evidence="1">
    <location>
        <begin position="20"/>
        <end position="36"/>
    </location>
</feature>
<proteinExistence type="predicted"/>
<reference evidence="2 3" key="1">
    <citation type="journal article" date="2020" name="IScience">
        <title>Genome Sequencing of the Endangered Kingdonia uniflora (Circaeasteraceae, Ranunculales) Reveals Potential Mechanisms of Evolutionary Specialization.</title>
        <authorList>
            <person name="Sun Y."/>
            <person name="Deng T."/>
            <person name="Zhang A."/>
            <person name="Moore M.J."/>
            <person name="Landis J.B."/>
            <person name="Lin N."/>
            <person name="Zhang H."/>
            <person name="Zhang X."/>
            <person name="Huang J."/>
            <person name="Zhang X."/>
            <person name="Sun H."/>
            <person name="Wang H."/>
        </authorList>
    </citation>
    <scope>NUCLEOTIDE SEQUENCE [LARGE SCALE GENOMIC DNA]</scope>
    <source>
        <strain evidence="2">TB1705</strain>
        <tissue evidence="2">Leaf</tissue>
    </source>
</reference>
<dbReference type="Proteomes" id="UP000541444">
    <property type="component" value="Unassembled WGS sequence"/>
</dbReference>